<comment type="caution">
    <text evidence="3">The sequence shown here is derived from an EMBL/GenBank/DDBJ whole genome shotgun (WGS) entry which is preliminary data.</text>
</comment>
<feature type="domain" description="GFO/IDH/MocA-like oxidoreductase" evidence="2">
    <location>
        <begin position="140"/>
        <end position="246"/>
    </location>
</feature>
<keyword evidence="4" id="KW-1185">Reference proteome</keyword>
<dbReference type="SUPFAM" id="SSF51735">
    <property type="entry name" value="NAD(P)-binding Rossmann-fold domains"/>
    <property type="match status" value="1"/>
</dbReference>
<dbReference type="OrthoDB" id="9815825at2"/>
<reference evidence="3 4" key="1">
    <citation type="submission" date="2017-08" db="EMBL/GenBank/DDBJ databases">
        <title>Virgibacillus indicus sp. nov. and Virgibacillus profoundi sp. nov, two moderately halophilic bacteria isolated from marine sediment by using the Microfluidic Streak Plate.</title>
        <authorList>
            <person name="Xu B."/>
            <person name="Hu B."/>
            <person name="Wang J."/>
            <person name="Zhu Y."/>
            <person name="Huang L."/>
            <person name="Du W."/>
            <person name="Huang Y."/>
        </authorList>
    </citation>
    <scope>NUCLEOTIDE SEQUENCE [LARGE SCALE GENOMIC DNA]</scope>
    <source>
        <strain evidence="3 4">IO3-P2-C2</strain>
    </source>
</reference>
<dbReference type="Gene3D" id="3.40.50.720">
    <property type="entry name" value="NAD(P)-binding Rossmann-like Domain"/>
    <property type="match status" value="1"/>
</dbReference>
<accession>A0A265N9V9</accession>
<evidence type="ECO:0000259" key="1">
    <source>
        <dbReference type="Pfam" id="PF01408"/>
    </source>
</evidence>
<dbReference type="InterPro" id="IPR000683">
    <property type="entry name" value="Gfo/Idh/MocA-like_OxRdtase_N"/>
</dbReference>
<sequence>MNLGTIGTSWITSDFIEAAKEQGSLKLQAVYSRSEQKAKEFAEKHGAAGYFTNLREMATSDSIDCVYIASPNSLHFEQVMLFLKHNKHVICEKPMFSNRKEMKKAYQIAEENDVFLFEAMRNIHMPKFQALKENLHHAGKLRSAVLNYSKYSSRYNNVIKGEEPNIFSLNFSGGVLVDLGVYPLAAAIALFGKPEQAAYSPVIIDTGVDGSGTLVLRYPSFTCTILCSKITTSYNPSEIHGETGTFMIDSMGSFSKVVQKNIHSLEEIEVGESQDKLDMFYEIQEFVRIIEKNDKEKYDVLRKISAEVLEITEKVRKENGIIFAAD</sequence>
<dbReference type="RefSeq" id="WP_094886353.1">
    <property type="nucleotide sequence ID" value="NZ_NPMS01000006.1"/>
</dbReference>
<dbReference type="InterPro" id="IPR055170">
    <property type="entry name" value="GFO_IDH_MocA-like_dom"/>
</dbReference>
<proteinExistence type="predicted"/>
<name>A0A265N9V9_9BACI</name>
<dbReference type="Proteomes" id="UP000216498">
    <property type="component" value="Unassembled WGS sequence"/>
</dbReference>
<dbReference type="Pfam" id="PF22725">
    <property type="entry name" value="GFO_IDH_MocA_C3"/>
    <property type="match status" value="1"/>
</dbReference>
<dbReference type="Gene3D" id="3.30.360.10">
    <property type="entry name" value="Dihydrodipicolinate Reductase, domain 2"/>
    <property type="match status" value="1"/>
</dbReference>
<dbReference type="PANTHER" id="PTHR43054:SF1">
    <property type="entry name" value="SCYLLO-INOSITOL 2-DEHYDROGENASE (NADP(+)) IOLU"/>
    <property type="match status" value="1"/>
</dbReference>
<evidence type="ECO:0000313" key="4">
    <source>
        <dbReference type="Proteomes" id="UP000216498"/>
    </source>
</evidence>
<dbReference type="InterPro" id="IPR036291">
    <property type="entry name" value="NAD(P)-bd_dom_sf"/>
</dbReference>
<evidence type="ECO:0000259" key="2">
    <source>
        <dbReference type="Pfam" id="PF22725"/>
    </source>
</evidence>
<protein>
    <submittedName>
        <fullName evidence="3">Oxidoreductase</fullName>
    </submittedName>
</protein>
<dbReference type="EMBL" id="NPMS01000006">
    <property type="protein sequence ID" value="OZU88096.1"/>
    <property type="molecule type" value="Genomic_DNA"/>
</dbReference>
<dbReference type="Pfam" id="PF01408">
    <property type="entry name" value="GFO_IDH_MocA"/>
    <property type="match status" value="1"/>
</dbReference>
<gene>
    <name evidence="3" type="ORF">CIL03_13270</name>
</gene>
<feature type="domain" description="Gfo/Idh/MocA-like oxidoreductase N-terminal" evidence="1">
    <location>
        <begin position="2"/>
        <end position="117"/>
    </location>
</feature>
<dbReference type="GO" id="GO:0000166">
    <property type="term" value="F:nucleotide binding"/>
    <property type="evidence" value="ECO:0007669"/>
    <property type="project" value="InterPro"/>
</dbReference>
<evidence type="ECO:0000313" key="3">
    <source>
        <dbReference type="EMBL" id="OZU88096.1"/>
    </source>
</evidence>
<dbReference type="AlphaFoldDB" id="A0A265N9V9"/>
<dbReference type="PANTHER" id="PTHR43054">
    <property type="match status" value="1"/>
</dbReference>
<dbReference type="SUPFAM" id="SSF55347">
    <property type="entry name" value="Glyceraldehyde-3-phosphate dehydrogenase-like, C-terminal domain"/>
    <property type="match status" value="1"/>
</dbReference>
<organism evidence="3 4">
    <name type="scientific">Virgibacillus indicus</name>
    <dbReference type="NCBI Taxonomy" id="2024554"/>
    <lineage>
        <taxon>Bacteria</taxon>
        <taxon>Bacillati</taxon>
        <taxon>Bacillota</taxon>
        <taxon>Bacilli</taxon>
        <taxon>Bacillales</taxon>
        <taxon>Bacillaceae</taxon>
        <taxon>Virgibacillus</taxon>
    </lineage>
</organism>